<dbReference type="InterPro" id="IPR009072">
    <property type="entry name" value="Histone-fold"/>
</dbReference>
<evidence type="ECO:0000256" key="1">
    <source>
        <dbReference type="SAM" id="Coils"/>
    </source>
</evidence>
<proteinExistence type="predicted"/>
<accession>A0A4Q9L8Z4</accession>
<evidence type="ECO:0000259" key="3">
    <source>
        <dbReference type="Pfam" id="PF03847"/>
    </source>
</evidence>
<evidence type="ECO:0000313" key="4">
    <source>
        <dbReference type="EMBL" id="TBU03866.1"/>
    </source>
</evidence>
<dbReference type="VEuPathDB" id="MicrosporidiaDB:CWI39_0892p0010"/>
<sequence length="479" mass="55613">MEANDEAQKLKSHYEELIKAYKKIEKKLKTNNNQDNEYISGLYSEQQRLINSITMFNAKYINFMKPRKNSFGKFCDDLFRKKKLSNEISSFQAVQSKNMERKSETTPHTSEQNAPSESYDVFKNQNYTDDEVRTIDPRLLETQTPQDPSEDPLLNRKIFKSAKDSYIQMANQPQRIPPSNKTTYPYFPYPPMGYPYFSRSEDSLRMMPQDPRMFPPPMYGTSPSFTNPPGMNNNLVPPNYMNIPYGPNHMFTPQHPARMMQGPVPPYNNQAFSKQSPVYSSFYPQSTNQNLYENPRAITPNQNIVYPPVSPSKTPGSSQQYVQDTTLKKKRRLSVQSPLVREHEKAGFMFPHFSFTQPQIKADSNELQKLEEFIAKRKDVREVIKDVDSEIILDNGPAYLLYRIVDTFIEKLCSTACKFARNREDINVSCDDIKMGLYSEFGLELPTDCVIKEFKKPTDEHEKMVNAILKENRKNNDKN</sequence>
<dbReference type="EMBL" id="PIXR01000892">
    <property type="protein sequence ID" value="TBU03866.1"/>
    <property type="molecule type" value="Genomic_DNA"/>
</dbReference>
<evidence type="ECO:0000313" key="7">
    <source>
        <dbReference type="Proteomes" id="UP000293045"/>
    </source>
</evidence>
<feature type="region of interest" description="Disordered" evidence="2">
    <location>
        <begin position="93"/>
        <end position="119"/>
    </location>
</feature>
<organism evidence="4 7">
    <name type="scientific">Hamiltosporidium magnivora</name>
    <dbReference type="NCBI Taxonomy" id="148818"/>
    <lineage>
        <taxon>Eukaryota</taxon>
        <taxon>Fungi</taxon>
        <taxon>Fungi incertae sedis</taxon>
        <taxon>Microsporidia</taxon>
        <taxon>Dubosqiidae</taxon>
        <taxon>Hamiltosporidium</taxon>
    </lineage>
</organism>
<dbReference type="SUPFAM" id="SSF47113">
    <property type="entry name" value="Histone-fold"/>
    <property type="match status" value="1"/>
</dbReference>
<feature type="compositionally biased region" description="Polar residues" evidence="2">
    <location>
        <begin position="106"/>
        <end position="116"/>
    </location>
</feature>
<evidence type="ECO:0000313" key="6">
    <source>
        <dbReference type="Proteomes" id="UP000291404"/>
    </source>
</evidence>
<dbReference type="Pfam" id="PF03847">
    <property type="entry name" value="TFIID_20kDa"/>
    <property type="match status" value="1"/>
</dbReference>
<keyword evidence="1" id="KW-0175">Coiled coil</keyword>
<dbReference type="GO" id="GO:0005669">
    <property type="term" value="C:transcription factor TFIID complex"/>
    <property type="evidence" value="ECO:0007669"/>
    <property type="project" value="InterPro"/>
</dbReference>
<feature type="coiled-coil region" evidence="1">
    <location>
        <begin position="7"/>
        <end position="34"/>
    </location>
</feature>
<gene>
    <name evidence="5" type="ORF">CWI36_0510p0040</name>
    <name evidence="4" type="ORF">CWI39_0892p0010</name>
</gene>
<protein>
    <recommendedName>
        <fullName evidence="3">Transcription initiation factor TFIID subunit 12 domain-containing protein</fullName>
    </recommendedName>
</protein>
<keyword evidence="6" id="KW-1185">Reference proteome</keyword>
<dbReference type="InterPro" id="IPR003228">
    <property type="entry name" value="TFIID_TAF12_dom"/>
</dbReference>
<feature type="domain" description="Transcription initiation factor TFIID subunit 12" evidence="3">
    <location>
        <begin position="378"/>
        <end position="441"/>
    </location>
</feature>
<dbReference type="STRING" id="148818.A0A4Q9L8Z4"/>
<dbReference type="EMBL" id="PITI01000510">
    <property type="protein sequence ID" value="TBU06130.1"/>
    <property type="molecule type" value="Genomic_DNA"/>
</dbReference>
<evidence type="ECO:0000313" key="5">
    <source>
        <dbReference type="EMBL" id="TBU06130.1"/>
    </source>
</evidence>
<dbReference type="GO" id="GO:0046982">
    <property type="term" value="F:protein heterodimerization activity"/>
    <property type="evidence" value="ECO:0007669"/>
    <property type="project" value="InterPro"/>
</dbReference>
<dbReference type="Proteomes" id="UP000291404">
    <property type="component" value="Unassembled WGS sequence"/>
</dbReference>
<reference evidence="6 7" key="1">
    <citation type="submission" date="2017-12" db="EMBL/GenBank/DDBJ databases">
        <authorList>
            <person name="Pombert J.-F."/>
            <person name="Haag K.L."/>
            <person name="Ebert D."/>
        </authorList>
    </citation>
    <scope>NUCLEOTIDE SEQUENCE [LARGE SCALE GENOMIC DNA]</scope>
    <source>
        <strain evidence="5">BE-OM-2</strain>
        <strain evidence="4">IL-BN-2</strain>
    </source>
</reference>
<dbReference type="VEuPathDB" id="MicrosporidiaDB:CWI36_0510p0040"/>
<comment type="caution">
    <text evidence="4">The sequence shown here is derived from an EMBL/GenBank/DDBJ whole genome shotgun (WGS) entry which is preliminary data.</text>
</comment>
<dbReference type="AlphaFoldDB" id="A0A4Q9L8Z4"/>
<dbReference type="Gene3D" id="1.10.20.10">
    <property type="entry name" value="Histone, subunit A"/>
    <property type="match status" value="1"/>
</dbReference>
<name>A0A4Q9L8Z4_9MICR</name>
<dbReference type="GO" id="GO:0006352">
    <property type="term" value="P:DNA-templated transcription initiation"/>
    <property type="evidence" value="ECO:0007669"/>
    <property type="project" value="InterPro"/>
</dbReference>
<evidence type="ECO:0000256" key="2">
    <source>
        <dbReference type="SAM" id="MobiDB-lite"/>
    </source>
</evidence>
<dbReference type="Proteomes" id="UP000293045">
    <property type="component" value="Unassembled WGS sequence"/>
</dbReference>